<gene>
    <name evidence="6" type="primary">fliA</name>
    <name evidence="10" type="ORF">BFW38_12015</name>
</gene>
<feature type="domain" description="RNA polymerase sigma-70 region 4" evidence="9">
    <location>
        <begin position="188"/>
        <end position="236"/>
    </location>
</feature>
<dbReference type="GO" id="GO:0005737">
    <property type="term" value="C:cytoplasm"/>
    <property type="evidence" value="ECO:0007669"/>
    <property type="project" value="UniProtKB-SubCell"/>
</dbReference>
<dbReference type="GO" id="GO:0003899">
    <property type="term" value="F:DNA-directed RNA polymerase activity"/>
    <property type="evidence" value="ECO:0007669"/>
    <property type="project" value="InterPro"/>
</dbReference>
<dbReference type="NCBIfam" id="TIGR02937">
    <property type="entry name" value="sigma70-ECF"/>
    <property type="match status" value="1"/>
</dbReference>
<comment type="function">
    <text evidence="6">Sigma factors are initiation factors that promote the attachment of RNA polymerase to specific initiation sites and are then released. This sigma factor controls the expression of flagella-related genes.</text>
</comment>
<evidence type="ECO:0000313" key="10">
    <source>
        <dbReference type="EMBL" id="ODC04142.1"/>
    </source>
</evidence>
<dbReference type="EMBL" id="MDTQ01000001">
    <property type="protein sequence ID" value="ODC04142.1"/>
    <property type="molecule type" value="Genomic_DNA"/>
</dbReference>
<dbReference type="FunFam" id="1.20.140.160:FF:000001">
    <property type="entry name" value="RNA polymerase sigma factor FliA"/>
    <property type="match status" value="1"/>
</dbReference>
<feature type="short sequence motif" description="Interaction with polymerase core subunit RpoC" evidence="6">
    <location>
        <begin position="48"/>
        <end position="51"/>
    </location>
</feature>
<evidence type="ECO:0000256" key="6">
    <source>
        <dbReference type="HAMAP-Rule" id="MF_00962"/>
    </source>
</evidence>
<dbReference type="PANTHER" id="PTHR30385">
    <property type="entry name" value="SIGMA FACTOR F FLAGELLAR"/>
    <property type="match status" value="1"/>
</dbReference>
<feature type="domain" description="RNA polymerase sigma-70 region 2" evidence="8">
    <location>
        <begin position="21"/>
        <end position="93"/>
    </location>
</feature>
<dbReference type="PIRSF" id="PIRSF000770">
    <property type="entry name" value="RNA_pol_sigma-SigE/K"/>
    <property type="match status" value="1"/>
</dbReference>
<organism evidence="10 11">
    <name type="scientific">Terasakiispira papahanaumokuakeensis</name>
    <dbReference type="NCBI Taxonomy" id="197479"/>
    <lineage>
        <taxon>Bacteria</taxon>
        <taxon>Pseudomonadati</taxon>
        <taxon>Pseudomonadota</taxon>
        <taxon>Gammaproteobacteria</taxon>
        <taxon>Oceanospirillales</taxon>
        <taxon>Terasakiispira</taxon>
    </lineage>
</organism>
<dbReference type="CDD" id="cd06171">
    <property type="entry name" value="Sigma70_r4"/>
    <property type="match status" value="1"/>
</dbReference>
<dbReference type="Gene3D" id="1.20.140.160">
    <property type="match status" value="1"/>
</dbReference>
<dbReference type="Pfam" id="PF04542">
    <property type="entry name" value="Sigma70_r2"/>
    <property type="match status" value="1"/>
</dbReference>
<evidence type="ECO:0000259" key="7">
    <source>
        <dbReference type="Pfam" id="PF04539"/>
    </source>
</evidence>
<keyword evidence="5 6" id="KW-0804">Transcription</keyword>
<dbReference type="GO" id="GO:0006352">
    <property type="term" value="P:DNA-templated transcription initiation"/>
    <property type="evidence" value="ECO:0007669"/>
    <property type="project" value="UniProtKB-UniRule"/>
</dbReference>
<dbReference type="InterPro" id="IPR000943">
    <property type="entry name" value="RNA_pol_sigma70"/>
</dbReference>
<protein>
    <recommendedName>
        <fullName evidence="6">RNA polymerase sigma factor FliA</fullName>
    </recommendedName>
    <alternativeName>
        <fullName evidence="6">RNA polymerase sigma factor for flagellar operon</fullName>
    </alternativeName>
    <alternativeName>
        <fullName evidence="6">Sigma F</fullName>
    </alternativeName>
    <alternativeName>
        <fullName evidence="6">Sigma-28</fullName>
    </alternativeName>
</protein>
<dbReference type="InterPro" id="IPR012845">
    <property type="entry name" value="RNA_pol_sigma_FliA_WhiG"/>
</dbReference>
<dbReference type="NCBIfam" id="NF005413">
    <property type="entry name" value="PRK06986.1"/>
    <property type="match status" value="1"/>
</dbReference>
<sequence>MAAVKGHDLYARNQQLADGQLVEKYTSLVRRVARHLMGRLPDHVQLEDLMQSGMIGLIEASRKFEADKGASFETYAAIRIRGAMLDEVRRHDWAPRSVHRNGRKIAEAVKHIETRTGRDARDLEVAEELGMSMDEYHACLADTAGTRLFSFDELTNQDDSPYEIPDGHLPSPQGELEENRFQSALADAIEGLPEREKLVLSLYYTEQLNLKEIGAVLSVSESRVSQIHSQAAMRLRGRLSGWKG</sequence>
<reference evidence="10 11" key="1">
    <citation type="submission" date="2016-08" db="EMBL/GenBank/DDBJ databases">
        <authorList>
            <person name="Seilhamer J.J."/>
        </authorList>
    </citation>
    <scope>NUCLEOTIDE SEQUENCE [LARGE SCALE GENOMIC DNA]</scope>
    <source>
        <strain evidence="10 11">PH27A</strain>
    </source>
</reference>
<dbReference type="InterPro" id="IPR007627">
    <property type="entry name" value="RNA_pol_sigma70_r2"/>
</dbReference>
<dbReference type="AlphaFoldDB" id="A0A1E2VBB0"/>
<evidence type="ECO:0000259" key="8">
    <source>
        <dbReference type="Pfam" id="PF04542"/>
    </source>
</evidence>
<keyword evidence="11" id="KW-1185">Reference proteome</keyword>
<dbReference type="RefSeq" id="WP_068999015.1">
    <property type="nucleotide sequence ID" value="NZ_MDTQ01000001.1"/>
</dbReference>
<evidence type="ECO:0000313" key="11">
    <source>
        <dbReference type="Proteomes" id="UP000094291"/>
    </source>
</evidence>
<accession>A0A1E2VBB0</accession>
<keyword evidence="2 6" id="KW-0805">Transcription regulation</keyword>
<proteinExistence type="inferred from homology"/>
<dbReference type="SUPFAM" id="SSF88659">
    <property type="entry name" value="Sigma3 and sigma4 domains of RNA polymerase sigma factors"/>
    <property type="match status" value="2"/>
</dbReference>
<dbReference type="PRINTS" id="PR00046">
    <property type="entry name" value="SIGMA70FCT"/>
</dbReference>
<keyword evidence="3 6" id="KW-0731">Sigma factor</keyword>
<evidence type="ECO:0000256" key="1">
    <source>
        <dbReference type="ARBA" id="ARBA00022490"/>
    </source>
</evidence>
<dbReference type="InterPro" id="IPR013325">
    <property type="entry name" value="RNA_pol_sigma_r2"/>
</dbReference>
<dbReference type="SUPFAM" id="SSF88946">
    <property type="entry name" value="Sigma2 domain of RNA polymerase sigma factors"/>
    <property type="match status" value="1"/>
</dbReference>
<evidence type="ECO:0000259" key="9">
    <source>
        <dbReference type="Pfam" id="PF04545"/>
    </source>
</evidence>
<dbReference type="Pfam" id="PF04545">
    <property type="entry name" value="Sigma70_r4"/>
    <property type="match status" value="1"/>
</dbReference>
<dbReference type="InterPro" id="IPR007624">
    <property type="entry name" value="RNA_pol_sigma70_r3"/>
</dbReference>
<keyword evidence="1 6" id="KW-0963">Cytoplasm</keyword>
<comment type="subcellular location">
    <subcellularLocation>
        <location evidence="6">Cytoplasm</location>
    </subcellularLocation>
</comment>
<feature type="region of interest" description="Sigma-70 factor domain-2" evidence="6">
    <location>
        <begin position="21"/>
        <end position="93"/>
    </location>
</feature>
<feature type="DNA-binding region" description="H-T-H motif" evidence="6">
    <location>
        <begin position="210"/>
        <end position="229"/>
    </location>
</feature>
<evidence type="ECO:0000256" key="3">
    <source>
        <dbReference type="ARBA" id="ARBA00023082"/>
    </source>
</evidence>
<dbReference type="PANTHER" id="PTHR30385:SF7">
    <property type="entry name" value="RNA POLYMERASE SIGMA FACTOR FLIA"/>
    <property type="match status" value="1"/>
</dbReference>
<dbReference type="OrthoDB" id="9799825at2"/>
<dbReference type="GO" id="GO:0003677">
    <property type="term" value="F:DNA binding"/>
    <property type="evidence" value="ECO:0007669"/>
    <property type="project" value="UniProtKB-UniRule"/>
</dbReference>
<evidence type="ECO:0000256" key="5">
    <source>
        <dbReference type="ARBA" id="ARBA00023163"/>
    </source>
</evidence>
<dbReference type="InterPro" id="IPR014284">
    <property type="entry name" value="RNA_pol_sigma-70_dom"/>
</dbReference>
<dbReference type="Proteomes" id="UP000094291">
    <property type="component" value="Unassembled WGS sequence"/>
</dbReference>
<evidence type="ECO:0000256" key="2">
    <source>
        <dbReference type="ARBA" id="ARBA00023015"/>
    </source>
</evidence>
<comment type="caution">
    <text evidence="10">The sequence shown here is derived from an EMBL/GenBank/DDBJ whole genome shotgun (WGS) entry which is preliminary data.</text>
</comment>
<dbReference type="STRING" id="197479.BFW38_12015"/>
<comment type="caution">
    <text evidence="6">Lacks conserved residue(s) required for the propagation of feature annotation.</text>
</comment>
<dbReference type="InterPro" id="IPR007630">
    <property type="entry name" value="RNA_pol_sigma70_r4"/>
</dbReference>
<evidence type="ECO:0000256" key="4">
    <source>
        <dbReference type="ARBA" id="ARBA00023125"/>
    </source>
</evidence>
<feature type="region of interest" description="Sigma-70 factor domain-4" evidence="6">
    <location>
        <begin position="188"/>
        <end position="236"/>
    </location>
</feature>
<keyword evidence="4 6" id="KW-0238">DNA-binding</keyword>
<feature type="domain" description="RNA polymerase sigma-70 region 3" evidence="7">
    <location>
        <begin position="102"/>
        <end position="173"/>
    </location>
</feature>
<name>A0A1E2VBB0_9GAMM</name>
<dbReference type="GO" id="GO:0016987">
    <property type="term" value="F:sigma factor activity"/>
    <property type="evidence" value="ECO:0007669"/>
    <property type="project" value="UniProtKB-UniRule"/>
</dbReference>
<dbReference type="InterPro" id="IPR013324">
    <property type="entry name" value="RNA_pol_sigma_r3/r4-like"/>
</dbReference>
<dbReference type="InterPro" id="IPR028617">
    <property type="entry name" value="Sigma70_FliA"/>
</dbReference>
<dbReference type="HAMAP" id="MF_00962">
    <property type="entry name" value="Sigma70_FliA"/>
    <property type="match status" value="1"/>
</dbReference>
<comment type="similarity">
    <text evidence="6">Belongs to the sigma-70 factor family. FliA subfamily.</text>
</comment>
<dbReference type="Pfam" id="PF04539">
    <property type="entry name" value="Sigma70_r3"/>
    <property type="match status" value="1"/>
</dbReference>
<dbReference type="Gene3D" id="1.10.1740.10">
    <property type="match status" value="1"/>
</dbReference>
<dbReference type="NCBIfam" id="TIGR02479">
    <property type="entry name" value="FliA_WhiG"/>
    <property type="match status" value="1"/>
</dbReference>